<dbReference type="Gene3D" id="1.10.530.10">
    <property type="match status" value="1"/>
</dbReference>
<dbReference type="Pfam" id="PF19489">
    <property type="entry name" value="SLT_4"/>
    <property type="match status" value="1"/>
</dbReference>
<proteinExistence type="predicted"/>
<feature type="domain" description="Transglycosylase SLT" evidence="1">
    <location>
        <begin position="29"/>
        <end position="212"/>
    </location>
</feature>
<dbReference type="KEGG" id="lcd:clem_05720"/>
<dbReference type="CDD" id="cd00442">
    <property type="entry name" value="Lyz-like"/>
    <property type="match status" value="1"/>
</dbReference>
<dbReference type="EMBL" id="CP016397">
    <property type="protein sequence ID" value="ASQ45699.1"/>
    <property type="molecule type" value="Genomic_DNA"/>
</dbReference>
<evidence type="ECO:0000313" key="3">
    <source>
        <dbReference type="Proteomes" id="UP000201728"/>
    </source>
</evidence>
<evidence type="ECO:0000259" key="1">
    <source>
        <dbReference type="Pfam" id="PF19489"/>
    </source>
</evidence>
<gene>
    <name evidence="2" type="ORF">clem_05720</name>
</gene>
<name>A0A222P1J8_9GAMM</name>
<evidence type="ECO:0000313" key="2">
    <source>
        <dbReference type="EMBL" id="ASQ45699.1"/>
    </source>
</evidence>
<organism evidence="2 3">
    <name type="scientific">Legionella clemsonensis</name>
    <dbReference type="NCBI Taxonomy" id="1867846"/>
    <lineage>
        <taxon>Bacteria</taxon>
        <taxon>Pseudomonadati</taxon>
        <taxon>Pseudomonadota</taxon>
        <taxon>Gammaproteobacteria</taxon>
        <taxon>Legionellales</taxon>
        <taxon>Legionellaceae</taxon>
        <taxon>Legionella</taxon>
    </lineage>
</organism>
<dbReference type="SUPFAM" id="SSF53955">
    <property type="entry name" value="Lysozyme-like"/>
    <property type="match status" value="1"/>
</dbReference>
<dbReference type="InterPro" id="IPR045795">
    <property type="entry name" value="SLT_4"/>
</dbReference>
<reference evidence="3" key="1">
    <citation type="submission" date="2016-07" db="EMBL/GenBank/DDBJ databases">
        <authorList>
            <person name="Florea S."/>
            <person name="Webb J.S."/>
            <person name="Jaromczyk J."/>
            <person name="Schardl C.L."/>
        </authorList>
    </citation>
    <scope>NUCLEOTIDE SEQUENCE [LARGE SCALE GENOMIC DNA]</scope>
    <source>
        <strain evidence="3">CDC-D5610</strain>
    </source>
</reference>
<dbReference type="AlphaFoldDB" id="A0A222P1J8"/>
<sequence length="224" mass="25944">MFKFSGIFATNMRHKNQLIKKMKLKQFGLILCSILLASCATRPPRDVNNICNIFHQYPKWYRDAADVERRWKVPVAVQMAIIHQESKFNGTAKPPRTKLLWIIPWKRPSTAYGYTQALRSTWALYKRSSGGGGLWASRDVFSDAVDFVGWYANQANRTAGIPRNDAYRLYLAYHEGIGGYQRKTYLRKPWLIQVSRKVKARSALFQAQLNHCRGSLPRRSWFGL</sequence>
<protein>
    <recommendedName>
        <fullName evidence="1">Transglycosylase SLT domain-containing protein</fullName>
    </recommendedName>
</protein>
<keyword evidence="3" id="KW-1185">Reference proteome</keyword>
<dbReference type="Proteomes" id="UP000201728">
    <property type="component" value="Chromosome"/>
</dbReference>
<dbReference type="InterPro" id="IPR023346">
    <property type="entry name" value="Lysozyme-like_dom_sf"/>
</dbReference>
<accession>A0A222P1J8</accession>